<organism evidence="1 2">
    <name type="scientific">Phlebia brevispora</name>
    <dbReference type="NCBI Taxonomy" id="194682"/>
    <lineage>
        <taxon>Eukaryota</taxon>
        <taxon>Fungi</taxon>
        <taxon>Dikarya</taxon>
        <taxon>Basidiomycota</taxon>
        <taxon>Agaricomycotina</taxon>
        <taxon>Agaricomycetes</taxon>
        <taxon>Polyporales</taxon>
        <taxon>Meruliaceae</taxon>
        <taxon>Phlebia</taxon>
    </lineage>
</organism>
<protein>
    <submittedName>
        <fullName evidence="1">Uncharacterized protein</fullName>
    </submittedName>
</protein>
<reference evidence="1" key="1">
    <citation type="submission" date="2022-07" db="EMBL/GenBank/DDBJ databases">
        <title>Genome Sequence of Phlebia brevispora.</title>
        <authorList>
            <person name="Buettner E."/>
        </authorList>
    </citation>
    <scope>NUCLEOTIDE SEQUENCE</scope>
    <source>
        <strain evidence="1">MPL23</strain>
    </source>
</reference>
<evidence type="ECO:0000313" key="2">
    <source>
        <dbReference type="Proteomes" id="UP001148662"/>
    </source>
</evidence>
<evidence type="ECO:0000313" key="1">
    <source>
        <dbReference type="EMBL" id="KAJ3535089.1"/>
    </source>
</evidence>
<accession>A0ACC1S9Q3</accession>
<proteinExistence type="predicted"/>
<dbReference type="EMBL" id="JANHOG010001562">
    <property type="protein sequence ID" value="KAJ3535089.1"/>
    <property type="molecule type" value="Genomic_DNA"/>
</dbReference>
<sequence length="457" mass="51304">MIPQSGLHSTEDVAISSESVRPSDHLPCPDRSETQYTVPQEICDMVIDQFTDDRTTLKACSLVCRGWVHRSRTHLFNSMHVSVIQGRQPRIYAAHKDFWMSVISSPRVTTYIKELRIDMLRAEYARDTPSDEGVAMLWQTLALFQHVSTLNICGLLCSSESTQPADLARLASSFPFAQTLLLHGCHFDNAEAETYFISSFTSLTNVACQRLSFQAALSSHPTAGASIASVQALQRTLLRSSLVSLEISSCFSRFGPQLCRCLADLCSHTLRKFTLEIDDGYRDMLDQFLEAMSPVPLNDLTIAEPDMRVSHLSATDFQYLQKQQNLRILRLILCGPSVAIDALQNVRCDTLRDLTVAVGFPYMDWEELTDFLRAFDSVLSTPPFRRLRSLRLDLAKPEDPWSSRTEMKNVTTESVVTLLPQTSGLGILEVALHGEEDMDNLKRQCFLIDGQLNGLNI</sequence>
<keyword evidence="2" id="KW-1185">Reference proteome</keyword>
<dbReference type="Proteomes" id="UP001148662">
    <property type="component" value="Unassembled WGS sequence"/>
</dbReference>
<gene>
    <name evidence="1" type="ORF">NM688_g7028</name>
</gene>
<comment type="caution">
    <text evidence="1">The sequence shown here is derived from an EMBL/GenBank/DDBJ whole genome shotgun (WGS) entry which is preliminary data.</text>
</comment>
<name>A0ACC1S9Q3_9APHY</name>